<gene>
    <name evidence="3" type="ORF">CAC42_725</name>
</gene>
<dbReference type="InParanoid" id="A0A2K1QJZ9"/>
<dbReference type="PANTHER" id="PTHR22929">
    <property type="entry name" value="RNA POLYMERASE III TRANSCRIPTION INITIATION FACTOR B"/>
    <property type="match status" value="1"/>
</dbReference>
<feature type="compositionally biased region" description="Polar residues" evidence="1">
    <location>
        <begin position="1"/>
        <end position="10"/>
    </location>
</feature>
<keyword evidence="4" id="KW-1185">Reference proteome</keyword>
<name>A0A2K1QJZ9_9PEZI</name>
<feature type="compositionally biased region" description="Low complexity" evidence="1">
    <location>
        <begin position="296"/>
        <end position="308"/>
    </location>
</feature>
<dbReference type="GO" id="GO:0000126">
    <property type="term" value="C:transcription factor TFIIIB complex"/>
    <property type="evidence" value="ECO:0007669"/>
    <property type="project" value="TreeGrafter"/>
</dbReference>
<feature type="domain" description="SANT" evidence="2">
    <location>
        <begin position="496"/>
        <end position="545"/>
    </location>
</feature>
<feature type="compositionally biased region" description="Pro residues" evidence="1">
    <location>
        <begin position="37"/>
        <end position="46"/>
    </location>
</feature>
<feature type="compositionally biased region" description="Low complexity" evidence="1">
    <location>
        <begin position="59"/>
        <end position="71"/>
    </location>
</feature>
<dbReference type="InterPro" id="IPR001005">
    <property type="entry name" value="SANT/Myb"/>
</dbReference>
<dbReference type="OrthoDB" id="272624at2759"/>
<dbReference type="SUPFAM" id="SSF46689">
    <property type="entry name" value="Homeodomain-like"/>
    <property type="match status" value="1"/>
</dbReference>
<feature type="region of interest" description="Disordered" evidence="1">
    <location>
        <begin position="589"/>
        <end position="656"/>
    </location>
</feature>
<reference evidence="3 4" key="1">
    <citation type="submission" date="2017-06" db="EMBL/GenBank/DDBJ databases">
        <title>Draft genome sequence of a variant of Elsinoe murrayae.</title>
        <authorList>
            <person name="Cheng Q."/>
        </authorList>
    </citation>
    <scope>NUCLEOTIDE SEQUENCE [LARGE SCALE GENOMIC DNA]</scope>
    <source>
        <strain evidence="3 4">CQ-2017a</strain>
    </source>
</reference>
<evidence type="ECO:0000313" key="3">
    <source>
        <dbReference type="EMBL" id="PNS15466.1"/>
    </source>
</evidence>
<feature type="compositionally biased region" description="Basic and acidic residues" evidence="1">
    <location>
        <begin position="589"/>
        <end position="638"/>
    </location>
</feature>
<evidence type="ECO:0000313" key="4">
    <source>
        <dbReference type="Proteomes" id="UP000243797"/>
    </source>
</evidence>
<feature type="compositionally biased region" description="Basic residues" evidence="1">
    <location>
        <begin position="207"/>
        <end position="216"/>
    </location>
</feature>
<organism evidence="3 4">
    <name type="scientific">Sphaceloma murrayae</name>
    <dbReference type="NCBI Taxonomy" id="2082308"/>
    <lineage>
        <taxon>Eukaryota</taxon>
        <taxon>Fungi</taxon>
        <taxon>Dikarya</taxon>
        <taxon>Ascomycota</taxon>
        <taxon>Pezizomycotina</taxon>
        <taxon>Dothideomycetes</taxon>
        <taxon>Dothideomycetidae</taxon>
        <taxon>Myriangiales</taxon>
        <taxon>Elsinoaceae</taxon>
        <taxon>Sphaceloma</taxon>
    </lineage>
</organism>
<dbReference type="STRING" id="2082308.A0A2K1QJZ9"/>
<feature type="compositionally biased region" description="Polar residues" evidence="1">
    <location>
        <begin position="138"/>
        <end position="149"/>
    </location>
</feature>
<comment type="caution">
    <text evidence="3">The sequence shown here is derived from an EMBL/GenBank/DDBJ whole genome shotgun (WGS) entry which is preliminary data.</text>
</comment>
<protein>
    <recommendedName>
        <fullName evidence="2">SANT domain-containing protein</fullName>
    </recommendedName>
</protein>
<dbReference type="PROSITE" id="PS51293">
    <property type="entry name" value="SANT"/>
    <property type="match status" value="1"/>
</dbReference>
<dbReference type="SMART" id="SM00717">
    <property type="entry name" value="SANT"/>
    <property type="match status" value="1"/>
</dbReference>
<dbReference type="InterPro" id="IPR039467">
    <property type="entry name" value="TFIIIB_B''_Myb"/>
</dbReference>
<feature type="region of interest" description="Disordered" evidence="1">
    <location>
        <begin position="1"/>
        <end position="356"/>
    </location>
</feature>
<dbReference type="GO" id="GO:0070898">
    <property type="term" value="P:RNA polymerase III preinitiation complex assembly"/>
    <property type="evidence" value="ECO:0007669"/>
    <property type="project" value="TreeGrafter"/>
</dbReference>
<sequence>MSTQTSSAINKSGKVIAPKVAGRRRPAARAQQAGPSLNPPLTPVPSQPTQDDPTLGVETVTTSVTAPATSTGIAAKPHTALAEQSQGSEGAATKEHAEGGAESEQQTQPTEHDAPLAGTPNTDRSARSPQGEGADTANLESLSPDQSATPAARRQRKNPPQVVGTKRKRAPATAAKSAERITAEDDDEVELGSGAVEEATPAARPAKTARMRKPTKKTAMNATTQDEETANDAANESGPVPNSAVRKGTPRRKKSAQTADPLDARAGVDPTVANEDSQAAQTTEQRHAEGAADEATGTVQSSTSTSGPRPRPRKSRKARQEPTEASADAEQTQDQQARTEQHTQVQEAARESVAGVDDDLEALEIDIVNTAMSDLIREPKGGKTSGLERRMAEVDWDEVKRKRREMSPPRPLRRDYPHEDLSAPARNTQRLRLVNGEIVYDEASGQIDRQAQALAEIEGMSISENVDVTKHVNRMSWMNDRRRDPADRKSVWKMKSDPWNDDETDRFYDALRMFGTDFSIISKMFPPKTRRQIKLKFVREERLDPQRITDALSGKSSVKMDLNAYAVASGVEVSDFKDPTIVTQELAEEMEKQQEEIDKKKKEAQEAQKQRDIMNEQREKDKEGRDKEKAMQKEQREVARRRKRMGRGQVVGTGTF</sequence>
<dbReference type="InterPro" id="IPR017884">
    <property type="entry name" value="SANT_dom"/>
</dbReference>
<evidence type="ECO:0000259" key="2">
    <source>
        <dbReference type="PROSITE" id="PS51293"/>
    </source>
</evidence>
<dbReference type="AlphaFoldDB" id="A0A2K1QJZ9"/>
<proteinExistence type="predicted"/>
<feature type="compositionally biased region" description="Polar residues" evidence="1">
    <location>
        <begin position="274"/>
        <end position="283"/>
    </location>
</feature>
<dbReference type="InterPro" id="IPR009057">
    <property type="entry name" value="Homeodomain-like_sf"/>
</dbReference>
<evidence type="ECO:0000256" key="1">
    <source>
        <dbReference type="SAM" id="MobiDB-lite"/>
    </source>
</evidence>
<feature type="region of interest" description="Disordered" evidence="1">
    <location>
        <begin position="401"/>
        <end position="420"/>
    </location>
</feature>
<dbReference type="CDD" id="cd00167">
    <property type="entry name" value="SANT"/>
    <property type="match status" value="1"/>
</dbReference>
<dbReference type="Gene3D" id="1.10.10.60">
    <property type="entry name" value="Homeodomain-like"/>
    <property type="match status" value="1"/>
</dbReference>
<accession>A0A2K1QJZ9</accession>
<dbReference type="Proteomes" id="UP000243797">
    <property type="component" value="Unassembled WGS sequence"/>
</dbReference>
<dbReference type="EMBL" id="NKHZ01000070">
    <property type="protein sequence ID" value="PNS15466.1"/>
    <property type="molecule type" value="Genomic_DNA"/>
</dbReference>
<dbReference type="Pfam" id="PF15963">
    <property type="entry name" value="Myb_DNA-bind_7"/>
    <property type="match status" value="1"/>
</dbReference>
<feature type="compositionally biased region" description="Polar residues" evidence="1">
    <location>
        <begin position="329"/>
        <end position="346"/>
    </location>
</feature>
<dbReference type="PANTHER" id="PTHR22929:SF0">
    <property type="entry name" value="TRANSCRIPTION FACTOR TFIIIB COMPONENT B'' HOMOLOG"/>
    <property type="match status" value="1"/>
</dbReference>
<dbReference type="GO" id="GO:0001156">
    <property type="term" value="F:TFIIIC-class transcription factor complex binding"/>
    <property type="evidence" value="ECO:0007669"/>
    <property type="project" value="TreeGrafter"/>
</dbReference>